<organism evidence="1 2">
    <name type="scientific">Brevundimonas staleyi</name>
    <dbReference type="NCBI Taxonomy" id="74326"/>
    <lineage>
        <taxon>Bacteria</taxon>
        <taxon>Pseudomonadati</taxon>
        <taxon>Pseudomonadota</taxon>
        <taxon>Alphaproteobacteria</taxon>
        <taxon>Caulobacterales</taxon>
        <taxon>Caulobacteraceae</taxon>
        <taxon>Brevundimonas</taxon>
    </lineage>
</organism>
<protein>
    <submittedName>
        <fullName evidence="1">DUF6624 domain-containing protein</fullName>
    </submittedName>
</protein>
<accession>A0ABW0FPN1</accession>
<evidence type="ECO:0000313" key="2">
    <source>
        <dbReference type="Proteomes" id="UP001596152"/>
    </source>
</evidence>
<proteinExistence type="predicted"/>
<evidence type="ECO:0000313" key="1">
    <source>
        <dbReference type="EMBL" id="MFC5343496.1"/>
    </source>
</evidence>
<comment type="caution">
    <text evidence="1">The sequence shown here is derived from an EMBL/GenBank/DDBJ whole genome shotgun (WGS) entry which is preliminary data.</text>
</comment>
<dbReference type="EMBL" id="JBHSLF010000014">
    <property type="protein sequence ID" value="MFC5343496.1"/>
    <property type="molecule type" value="Genomic_DNA"/>
</dbReference>
<dbReference type="Proteomes" id="UP001596152">
    <property type="component" value="Unassembled WGS sequence"/>
</dbReference>
<reference evidence="2" key="1">
    <citation type="journal article" date="2019" name="Int. J. Syst. Evol. Microbiol.">
        <title>The Global Catalogue of Microorganisms (GCM) 10K type strain sequencing project: providing services to taxonomists for standard genome sequencing and annotation.</title>
        <authorList>
            <consortium name="The Broad Institute Genomics Platform"/>
            <consortium name="The Broad Institute Genome Sequencing Center for Infectious Disease"/>
            <person name="Wu L."/>
            <person name="Ma J."/>
        </authorList>
    </citation>
    <scope>NUCLEOTIDE SEQUENCE [LARGE SCALE GENOMIC DNA]</scope>
    <source>
        <strain evidence="2">JCM 12125</strain>
    </source>
</reference>
<keyword evidence="2" id="KW-1185">Reference proteome</keyword>
<gene>
    <name evidence="1" type="ORF">ACFPIE_06175</name>
</gene>
<name>A0ABW0FPN1_9CAUL</name>
<sequence length="225" mass="25115">MIGMMLAAALASQDLSPEVQARIAPVQQAIDAELARQAVLPRPRNDAERLDRMGAMDQVGRRALTAIDLNDLPTEQQTAANAALWEPVSAVDRRLMSKLLKMVPSKGWFLQSVYGRQGAGAAFLIVQHSELEHWRRFVPVLEPLVATGEVEGQSYGLMYDRLAINEGRPQRYGTQMACIGGRWAIDYANLEYPENADARRQAMGFMQTLAEYETNFARYPACQED</sequence>
<dbReference type="InterPro" id="IPR046732">
    <property type="entry name" value="DUF6624"/>
</dbReference>
<dbReference type="RefSeq" id="WP_374039283.1">
    <property type="nucleotide sequence ID" value="NZ_CP169082.1"/>
</dbReference>
<dbReference type="Pfam" id="PF20329">
    <property type="entry name" value="DUF6624"/>
    <property type="match status" value="1"/>
</dbReference>